<accession>A0A2V0P5F3</accession>
<evidence type="ECO:0000256" key="4">
    <source>
        <dbReference type="ARBA" id="ARBA00023136"/>
    </source>
</evidence>
<dbReference type="FunCoup" id="A0A2V0P5F3">
    <property type="interactions" value="1988"/>
</dbReference>
<dbReference type="PANTHER" id="PTHR23291">
    <property type="entry name" value="BAX INHIBITOR-RELATED"/>
    <property type="match status" value="1"/>
</dbReference>
<feature type="transmembrane region" description="Helical" evidence="5">
    <location>
        <begin position="48"/>
        <end position="68"/>
    </location>
</feature>
<dbReference type="Pfam" id="PF01027">
    <property type="entry name" value="Bax1-I"/>
    <property type="match status" value="1"/>
</dbReference>
<dbReference type="Proteomes" id="UP000247498">
    <property type="component" value="Unassembled WGS sequence"/>
</dbReference>
<dbReference type="AlphaFoldDB" id="A0A2V0P5F3"/>
<dbReference type="EMBL" id="BDRX01000060">
    <property type="protein sequence ID" value="GBF95111.1"/>
    <property type="molecule type" value="Genomic_DNA"/>
</dbReference>
<evidence type="ECO:0000256" key="5">
    <source>
        <dbReference type="RuleBase" id="RU004379"/>
    </source>
</evidence>
<comment type="subcellular location">
    <subcellularLocation>
        <location evidence="1">Membrane</location>
        <topology evidence="1">Multi-pass membrane protein</topology>
    </subcellularLocation>
</comment>
<dbReference type="GO" id="GO:0016020">
    <property type="term" value="C:membrane"/>
    <property type="evidence" value="ECO:0007669"/>
    <property type="project" value="UniProtKB-SubCell"/>
</dbReference>
<dbReference type="InParanoid" id="A0A2V0P5F3"/>
<keyword evidence="3 5" id="KW-1133">Transmembrane helix</keyword>
<evidence type="ECO:0000256" key="2">
    <source>
        <dbReference type="ARBA" id="ARBA00022692"/>
    </source>
</evidence>
<dbReference type="STRING" id="307507.A0A2V0P5F3"/>
<comment type="similarity">
    <text evidence="5">Belongs to the BI1 family.</text>
</comment>
<keyword evidence="2 5" id="KW-0812">Transmembrane</keyword>
<dbReference type="OrthoDB" id="7933078at2759"/>
<dbReference type="PANTHER" id="PTHR23291:SF50">
    <property type="entry name" value="PROTEIN LIFEGUARD 4"/>
    <property type="match status" value="1"/>
</dbReference>
<feature type="transmembrane region" description="Helical" evidence="5">
    <location>
        <begin position="136"/>
        <end position="155"/>
    </location>
</feature>
<gene>
    <name evidence="6" type="ORF">Rsub_07695</name>
</gene>
<evidence type="ECO:0000256" key="1">
    <source>
        <dbReference type="ARBA" id="ARBA00004141"/>
    </source>
</evidence>
<keyword evidence="4 5" id="KW-0472">Membrane</keyword>
<feature type="transmembrane region" description="Helical" evidence="5">
    <location>
        <begin position="192"/>
        <end position="210"/>
    </location>
</feature>
<feature type="transmembrane region" description="Helical" evidence="5">
    <location>
        <begin position="80"/>
        <end position="99"/>
    </location>
</feature>
<organism evidence="6 7">
    <name type="scientific">Raphidocelis subcapitata</name>
    <dbReference type="NCBI Taxonomy" id="307507"/>
    <lineage>
        <taxon>Eukaryota</taxon>
        <taxon>Viridiplantae</taxon>
        <taxon>Chlorophyta</taxon>
        <taxon>core chlorophytes</taxon>
        <taxon>Chlorophyceae</taxon>
        <taxon>CS clade</taxon>
        <taxon>Sphaeropleales</taxon>
        <taxon>Selenastraceae</taxon>
        <taxon>Raphidocelis</taxon>
    </lineage>
</organism>
<proteinExistence type="inferred from homology"/>
<feature type="transmembrane region" description="Helical" evidence="5">
    <location>
        <begin position="167"/>
        <end position="186"/>
    </location>
</feature>
<sequence>MSVKRPEAYPSYAPVDAAGFAGAQDLEGGSGFGAKEYQFLRAGFVRKVFGLLAAQLALTAAVAAPIVLSSGVRGFVATNSWVVSLASLGSLVLVLVLSLSESARHSHPTNLILLAAFTALEGVLVGAISATYSLSSVALAVALTAGVAGSLAVYAHRAKTDYTARGGALLSALVSLLLTGLFGALFGGGRGLELLLAGGGAVLFSFYIVYDVQLIIGGAHAKFQLSPDDYVAGTLALYLDVINLFIHLLRLLGNERE</sequence>
<reference evidence="6 7" key="1">
    <citation type="journal article" date="2018" name="Sci. Rep.">
        <title>Raphidocelis subcapitata (=Pseudokirchneriella subcapitata) provides an insight into genome evolution and environmental adaptations in the Sphaeropleales.</title>
        <authorList>
            <person name="Suzuki S."/>
            <person name="Yamaguchi H."/>
            <person name="Nakajima N."/>
            <person name="Kawachi M."/>
        </authorList>
    </citation>
    <scope>NUCLEOTIDE SEQUENCE [LARGE SCALE GENOMIC DNA]</scope>
    <source>
        <strain evidence="6 7">NIES-35</strain>
    </source>
</reference>
<keyword evidence="7" id="KW-1185">Reference proteome</keyword>
<feature type="transmembrane region" description="Helical" evidence="5">
    <location>
        <begin position="230"/>
        <end position="249"/>
    </location>
</feature>
<protein>
    <submittedName>
        <fullName evidence="6">Uncharacterized protein</fullName>
    </submittedName>
</protein>
<evidence type="ECO:0000313" key="7">
    <source>
        <dbReference type="Proteomes" id="UP000247498"/>
    </source>
</evidence>
<name>A0A2V0P5F3_9CHLO</name>
<evidence type="ECO:0000256" key="3">
    <source>
        <dbReference type="ARBA" id="ARBA00022989"/>
    </source>
</evidence>
<evidence type="ECO:0000313" key="6">
    <source>
        <dbReference type="EMBL" id="GBF95111.1"/>
    </source>
</evidence>
<comment type="caution">
    <text evidence="6">The sequence shown here is derived from an EMBL/GenBank/DDBJ whole genome shotgun (WGS) entry which is preliminary data.</text>
</comment>
<feature type="transmembrane region" description="Helical" evidence="5">
    <location>
        <begin position="111"/>
        <end position="130"/>
    </location>
</feature>
<dbReference type="InterPro" id="IPR006214">
    <property type="entry name" value="Bax_inhibitor_1-related"/>
</dbReference>